<comment type="caution">
    <text evidence="3">The sequence shown here is derived from an EMBL/GenBank/DDBJ whole genome shotgun (WGS) entry which is preliminary data.</text>
</comment>
<keyword evidence="2" id="KW-0472">Membrane</keyword>
<gene>
    <name evidence="3" type="ORF">ACJ72_00205</name>
</gene>
<keyword evidence="4" id="KW-1185">Reference proteome</keyword>
<accession>A0A1B7P8S1</accession>
<protein>
    <submittedName>
        <fullName evidence="3">Uncharacterized protein</fullName>
    </submittedName>
</protein>
<evidence type="ECO:0000313" key="3">
    <source>
        <dbReference type="EMBL" id="OAX85434.1"/>
    </source>
</evidence>
<reference evidence="3 4" key="1">
    <citation type="submission" date="2015-07" db="EMBL/GenBank/DDBJ databases">
        <title>Emmonsia species relationships and genome sequence.</title>
        <authorList>
            <person name="Cuomo C.A."/>
            <person name="Schwartz I.S."/>
            <person name="Kenyon C."/>
            <person name="de Hoog G.S."/>
            <person name="Govender N.P."/>
            <person name="Botha A."/>
            <person name="Moreno L."/>
            <person name="de Vries M."/>
            <person name="Munoz J.F."/>
            <person name="Stielow J.B."/>
        </authorList>
    </citation>
    <scope>NUCLEOTIDE SEQUENCE [LARGE SCALE GENOMIC DNA]</scope>
    <source>
        <strain evidence="3 4">CBS 136260</strain>
    </source>
</reference>
<keyword evidence="2" id="KW-1133">Transmembrane helix</keyword>
<feature type="compositionally biased region" description="Basic and acidic residues" evidence="1">
    <location>
        <begin position="80"/>
        <end position="100"/>
    </location>
</feature>
<dbReference type="EMBL" id="LGUA01000009">
    <property type="protein sequence ID" value="OAX85434.1"/>
    <property type="molecule type" value="Genomic_DNA"/>
</dbReference>
<name>A0A1B7P8S1_9EURO</name>
<organism evidence="3 4">
    <name type="scientific">Emergomyces africanus</name>
    <dbReference type="NCBI Taxonomy" id="1955775"/>
    <lineage>
        <taxon>Eukaryota</taxon>
        <taxon>Fungi</taxon>
        <taxon>Dikarya</taxon>
        <taxon>Ascomycota</taxon>
        <taxon>Pezizomycotina</taxon>
        <taxon>Eurotiomycetes</taxon>
        <taxon>Eurotiomycetidae</taxon>
        <taxon>Onygenales</taxon>
        <taxon>Ajellomycetaceae</taxon>
        <taxon>Emergomyces</taxon>
    </lineage>
</organism>
<sequence length="234" mass="25889">MLAPIESLRATFVLYARELGRAAFEAPAGLSVVEARCRADVKFEACCPGGETDVFRDAILMGDVGPSIVCLPGGRGAEEAEEKKVEDEVEGGKSGKEESSRSGFRRQKKYKSRSRSAVRDFDEVAAKPMGVPIGVVSRVEEWSWSLLGGEYWREGGVSEENWGIKVEKKARARERREKKKKKNRDGSNCAATLLLVLGVGLVVVGGWKWGQLKRRDSVTLGDVERFKRRKLGQK</sequence>
<evidence type="ECO:0000313" key="4">
    <source>
        <dbReference type="Proteomes" id="UP000091918"/>
    </source>
</evidence>
<evidence type="ECO:0000256" key="2">
    <source>
        <dbReference type="SAM" id="Phobius"/>
    </source>
</evidence>
<feature type="transmembrane region" description="Helical" evidence="2">
    <location>
        <begin position="186"/>
        <end position="207"/>
    </location>
</feature>
<dbReference type="Proteomes" id="UP000091918">
    <property type="component" value="Unassembled WGS sequence"/>
</dbReference>
<feature type="region of interest" description="Disordered" evidence="1">
    <location>
        <begin position="80"/>
        <end position="111"/>
    </location>
</feature>
<keyword evidence="2" id="KW-0812">Transmembrane</keyword>
<dbReference type="AlphaFoldDB" id="A0A1B7P8S1"/>
<evidence type="ECO:0000256" key="1">
    <source>
        <dbReference type="SAM" id="MobiDB-lite"/>
    </source>
</evidence>
<proteinExistence type="predicted"/>